<dbReference type="Proteomes" id="UP000266178">
    <property type="component" value="Unassembled WGS sequence"/>
</dbReference>
<dbReference type="Gene3D" id="3.90.1570.30">
    <property type="match status" value="1"/>
</dbReference>
<dbReference type="PANTHER" id="PTHR47396">
    <property type="entry name" value="TYPE I RESTRICTION ENZYME ECOKI R PROTEIN"/>
    <property type="match status" value="1"/>
</dbReference>
<gene>
    <name evidence="2" type="primary">hsdR</name>
    <name evidence="2" type="ORF">Mgrana_01350</name>
</gene>
<dbReference type="InterPro" id="IPR014001">
    <property type="entry name" value="Helicase_ATP-bd"/>
</dbReference>
<evidence type="ECO:0000313" key="3">
    <source>
        <dbReference type="Proteomes" id="UP000266178"/>
    </source>
</evidence>
<name>A0A399F8W5_9DEIN</name>
<accession>A0A399F8W5</accession>
<dbReference type="GO" id="GO:0006304">
    <property type="term" value="P:DNA modification"/>
    <property type="evidence" value="ECO:0007669"/>
    <property type="project" value="InterPro"/>
</dbReference>
<dbReference type="Pfam" id="PF04851">
    <property type="entry name" value="ResIII"/>
    <property type="match status" value="1"/>
</dbReference>
<dbReference type="GO" id="GO:0005829">
    <property type="term" value="C:cytosol"/>
    <property type="evidence" value="ECO:0007669"/>
    <property type="project" value="TreeGrafter"/>
</dbReference>
<keyword evidence="2" id="KW-0378">Hydrolase</keyword>
<keyword evidence="3" id="KW-1185">Reference proteome</keyword>
<dbReference type="InterPro" id="IPR027417">
    <property type="entry name" value="P-loop_NTPase"/>
</dbReference>
<evidence type="ECO:0000259" key="1">
    <source>
        <dbReference type="PROSITE" id="PS51192"/>
    </source>
</evidence>
<comment type="caution">
    <text evidence="2">The sequence shown here is derived from an EMBL/GenBank/DDBJ whole genome shotgun (WGS) entry which is preliminary data.</text>
</comment>
<dbReference type="CDD" id="cd18799">
    <property type="entry name" value="SF2_C_EcoAI-like"/>
    <property type="match status" value="1"/>
</dbReference>
<dbReference type="GO" id="GO:0009035">
    <property type="term" value="F:type I site-specific deoxyribonuclease activity"/>
    <property type="evidence" value="ECO:0007669"/>
    <property type="project" value="UniProtKB-EC"/>
</dbReference>
<dbReference type="PROSITE" id="PS51192">
    <property type="entry name" value="HELICASE_ATP_BIND_1"/>
    <property type="match status" value="1"/>
</dbReference>
<dbReference type="InterPro" id="IPR006935">
    <property type="entry name" value="Helicase/UvrB_N"/>
</dbReference>
<sequence length="908" mass="102440">MTPEELARLEIDKALRAAGWTVQDRQALNPRAALGVAVREFPLEGGEADYLLFAEGKAIGVVEAKPAGTTLSGVAEQTRRYLGGLPASLARHADPLPFGYESTGKETQFVDLRDPESRSRRVFSFHRPETLLNWVRQTQTLRARLGRLPPIARAGLRACQLEAVEGLEASLAQGRPKALIQMATGAGKTYTAVTASYRLIKYAGVRRILFLVDRGNLGRQTLREFQGYTPPDDPRKFTELYNVQNLTSNRLDPEAKVTITTIQRLYSMLKGEPNYDPAGEEASAYEVGMGDEVIPVEYSPTLPPEYFDLIIVDECHRSIYKTWKQVLEYFDAFIVGLTATPSKLTFGFFNRNLVSEYSYERSVAEGVNVGFDVYRIRTEVGEGGARLEASPEYLLGKRDKATREVRWEGMDEDLVYTASELDRAVVAVDQIRTVIRTFRDRLFTDLFPGRQEVPKTLIFAKDDSHAEDLVNIVREEFGKGNDFAKKITYSADNPEQLIKDFRTAYYPRIAVTVDMISTGTDIKPLECLLFMRDVKSKIYYEQMKGRGTRSIDPSDLQSVSADARHKTHFVLVDAVGVTESFKEESQPLERKKSVPFDKLMERIVMGEHTEANLTSLASRLSRLAKEATPADLEALRTHSGGLDLHQMAARLLNAVDPDQARALAQQTHPDPSEAALKAAAEQLVYEATAPIYNPELRQALNALQRRSVQTLDILTQDRLTYFGPAQHHALKLTQTFRQFLEQHKDEITALQILLNQPQAQQRVSFRMVKELAAALAQSNPQLTPEVLWAAFERLNPERVRRSRPERVLTDLISLVRFALEQEALLRPYPETVAERFEVWLARQPGRFTEEQTEWLRMMADHIATSLSVEESDLDLTPFQGRGGSYRARKLFGPDLERLMHELTEALAA</sequence>
<dbReference type="SUPFAM" id="SSF52540">
    <property type="entry name" value="P-loop containing nucleoside triphosphate hydrolases"/>
    <property type="match status" value="2"/>
</dbReference>
<dbReference type="EMBL" id="QWLB01000015">
    <property type="protein sequence ID" value="RIH92688.1"/>
    <property type="molecule type" value="Genomic_DNA"/>
</dbReference>
<dbReference type="Pfam" id="PF08463">
    <property type="entry name" value="EcoEI_R_C"/>
    <property type="match status" value="1"/>
</dbReference>
<dbReference type="CDD" id="cd18032">
    <property type="entry name" value="DEXHc_RE_I_III_res"/>
    <property type="match status" value="1"/>
</dbReference>
<protein>
    <submittedName>
        <fullName evidence="2">Type-1 restriction enzyme R protein</fullName>
        <ecNumber evidence="2">3.1.21.3</ecNumber>
    </submittedName>
</protein>
<dbReference type="Gene3D" id="3.40.50.300">
    <property type="entry name" value="P-loop containing nucleotide triphosphate hydrolases"/>
    <property type="match status" value="2"/>
</dbReference>
<proteinExistence type="predicted"/>
<feature type="domain" description="Helicase ATP-binding" evidence="1">
    <location>
        <begin position="169"/>
        <end position="359"/>
    </location>
</feature>
<dbReference type="GO" id="GO:0005524">
    <property type="term" value="F:ATP binding"/>
    <property type="evidence" value="ECO:0007669"/>
    <property type="project" value="InterPro"/>
</dbReference>
<reference evidence="2 3" key="1">
    <citation type="submission" date="2018-08" db="EMBL/GenBank/DDBJ databases">
        <title>Meiothermus granaticius genome AF-68 sequencing project.</title>
        <authorList>
            <person name="Da Costa M.S."/>
            <person name="Albuquerque L."/>
            <person name="Raposo P."/>
            <person name="Froufe H.J.C."/>
            <person name="Barroso C.S."/>
            <person name="Egas C."/>
        </authorList>
    </citation>
    <scope>NUCLEOTIDE SEQUENCE [LARGE SCALE GENOMIC DNA]</scope>
    <source>
        <strain evidence="2 3">AF-68</strain>
    </source>
</reference>
<dbReference type="EC" id="3.1.21.3" evidence="2"/>
<dbReference type="InterPro" id="IPR013670">
    <property type="entry name" value="EcoEI_R_C_dom"/>
</dbReference>
<dbReference type="OrthoDB" id="9758243at2"/>
<dbReference type="GO" id="GO:0003677">
    <property type="term" value="F:DNA binding"/>
    <property type="evidence" value="ECO:0007669"/>
    <property type="project" value="InterPro"/>
</dbReference>
<evidence type="ECO:0000313" key="2">
    <source>
        <dbReference type="EMBL" id="RIH92688.1"/>
    </source>
</evidence>
<dbReference type="PANTHER" id="PTHR47396:SF1">
    <property type="entry name" value="ATP-DEPENDENT HELICASE IRC3-RELATED"/>
    <property type="match status" value="1"/>
</dbReference>
<dbReference type="SMART" id="SM00487">
    <property type="entry name" value="DEXDc"/>
    <property type="match status" value="1"/>
</dbReference>
<dbReference type="InterPro" id="IPR050742">
    <property type="entry name" value="Helicase_Restrict-Modif_Enz"/>
</dbReference>
<dbReference type="AlphaFoldDB" id="A0A399F8W5"/>
<dbReference type="RefSeq" id="WP_119356852.1">
    <property type="nucleotide sequence ID" value="NZ_BJXM01000014.1"/>
</dbReference>
<organism evidence="2 3">
    <name type="scientific">Meiothermus granaticius NBRC 107808</name>
    <dbReference type="NCBI Taxonomy" id="1227551"/>
    <lineage>
        <taxon>Bacteria</taxon>
        <taxon>Thermotogati</taxon>
        <taxon>Deinococcota</taxon>
        <taxon>Deinococci</taxon>
        <taxon>Thermales</taxon>
        <taxon>Thermaceae</taxon>
        <taxon>Meiothermus</taxon>
    </lineage>
</organism>